<dbReference type="EMBL" id="LGTC01000001">
    <property type="protein sequence ID" value="KNY29353.1"/>
    <property type="molecule type" value="Genomic_DNA"/>
</dbReference>
<dbReference type="PANTHER" id="PTHR39183">
    <property type="entry name" value="SPORE COAT PROTEIN F-LIKE PROTEIN YHCQ"/>
    <property type="match status" value="1"/>
</dbReference>
<dbReference type="InterPro" id="IPR012851">
    <property type="entry name" value="Spore_coat_CotF-like"/>
</dbReference>
<sequence length="99" mass="11028">MANMIQNLAGMGDMTEQVIATDFLLATKSAIKGYAAALAETATPEVRDTLRRQMDVAIGTHERITNYMMNKGYYHAYNPNEQIKVDMKAADTVLNMQQP</sequence>
<gene>
    <name evidence="4" type="ORF">Bccel_4627</name>
</gene>
<dbReference type="Gene3D" id="1.20.1260.10">
    <property type="match status" value="1"/>
</dbReference>
<evidence type="ECO:0000313" key="5">
    <source>
        <dbReference type="Proteomes" id="UP000036923"/>
    </source>
</evidence>
<evidence type="ECO:0000256" key="2">
    <source>
        <dbReference type="ARBA" id="ARBA00024325"/>
    </source>
</evidence>
<evidence type="ECO:0000256" key="3">
    <source>
        <dbReference type="ARBA" id="ARBA00024344"/>
    </source>
</evidence>
<dbReference type="Pfam" id="PF07875">
    <property type="entry name" value="Coat_F"/>
    <property type="match status" value="1"/>
</dbReference>
<proteinExistence type="inferred from homology"/>
<dbReference type="Proteomes" id="UP000036923">
    <property type="component" value="Unassembled WGS sequence"/>
</dbReference>
<dbReference type="GO" id="GO:0030435">
    <property type="term" value="P:sporulation resulting in formation of a cellular spore"/>
    <property type="evidence" value="ECO:0007669"/>
    <property type="project" value="UniProtKB-KW"/>
</dbReference>
<keyword evidence="1" id="KW-0749">Sporulation</keyword>
<protein>
    <submittedName>
        <fullName evidence="4">Coat F domain protein</fullName>
    </submittedName>
</protein>
<dbReference type="PATRIC" id="fig|398512.5.peg.4848"/>
<dbReference type="RefSeq" id="WP_036935705.1">
    <property type="nucleotide sequence ID" value="NZ_JQKC01000001.1"/>
</dbReference>
<evidence type="ECO:0000256" key="1">
    <source>
        <dbReference type="ARBA" id="ARBA00022969"/>
    </source>
</evidence>
<name>A0A0L6JU58_9FIRM</name>
<dbReference type="PANTHER" id="PTHR39183:SF1">
    <property type="entry name" value="SPORE COAT PROTEIN F-LIKE PROTEIN YHCQ"/>
    <property type="match status" value="1"/>
</dbReference>
<organism evidence="4 5">
    <name type="scientific">Pseudobacteroides cellulosolvens ATCC 35603 = DSM 2933</name>
    <dbReference type="NCBI Taxonomy" id="398512"/>
    <lineage>
        <taxon>Bacteria</taxon>
        <taxon>Bacillati</taxon>
        <taxon>Bacillota</taxon>
        <taxon>Clostridia</taxon>
        <taxon>Eubacteriales</taxon>
        <taxon>Oscillospiraceae</taxon>
        <taxon>Pseudobacteroides</taxon>
    </lineage>
</organism>
<dbReference type="eggNOG" id="COG5577">
    <property type="taxonomic scope" value="Bacteria"/>
</dbReference>
<dbReference type="OrthoDB" id="1930261at2"/>
<comment type="subcellular location">
    <subcellularLocation>
        <location evidence="2">Spore coat</location>
    </subcellularLocation>
</comment>
<dbReference type="STRING" id="398512.Bccel_4627"/>
<comment type="caution">
    <text evidence="4">The sequence shown here is derived from an EMBL/GenBank/DDBJ whole genome shotgun (WGS) entry which is preliminary data.</text>
</comment>
<accession>A0A0L6JU58</accession>
<comment type="similarity">
    <text evidence="3">Belongs to the CotF family.</text>
</comment>
<evidence type="ECO:0000313" key="4">
    <source>
        <dbReference type="EMBL" id="KNY29353.1"/>
    </source>
</evidence>
<reference evidence="5" key="1">
    <citation type="submission" date="2015-07" db="EMBL/GenBank/DDBJ databases">
        <title>Near-Complete Genome Sequence of the Cellulolytic Bacterium Bacteroides (Pseudobacteroides) cellulosolvens ATCC 35603.</title>
        <authorList>
            <person name="Dassa B."/>
            <person name="Utturkar S.M."/>
            <person name="Klingeman D.M."/>
            <person name="Hurt R.A."/>
            <person name="Keller M."/>
            <person name="Xu J."/>
            <person name="Reddy Y.H.K."/>
            <person name="Borovok I."/>
            <person name="Grinberg I.R."/>
            <person name="Lamed R."/>
            <person name="Zhivin O."/>
            <person name="Bayer E.A."/>
            <person name="Brown S.D."/>
        </authorList>
    </citation>
    <scope>NUCLEOTIDE SEQUENCE [LARGE SCALE GENOMIC DNA]</scope>
    <source>
        <strain evidence="5">DSM 2933</strain>
    </source>
</reference>
<dbReference type="InterPro" id="IPR012347">
    <property type="entry name" value="Ferritin-like"/>
</dbReference>
<dbReference type="AlphaFoldDB" id="A0A0L6JU58"/>
<keyword evidence="5" id="KW-1185">Reference proteome</keyword>